<dbReference type="RefSeq" id="WP_116009220.1">
    <property type="nucleotide sequence ID" value="NZ_QUOU01000001.1"/>
</dbReference>
<organism evidence="3 4">
    <name type="scientific">Thalassotalea euphylliae</name>
    <dbReference type="NCBI Taxonomy" id="1655234"/>
    <lineage>
        <taxon>Bacteria</taxon>
        <taxon>Pseudomonadati</taxon>
        <taxon>Pseudomonadota</taxon>
        <taxon>Gammaproteobacteria</taxon>
        <taxon>Alteromonadales</taxon>
        <taxon>Colwelliaceae</taxon>
        <taxon>Thalassotalea</taxon>
    </lineage>
</organism>
<gene>
    <name evidence="3" type="ORF">DXX93_17425</name>
</gene>
<dbReference type="EMBL" id="QUOU01000001">
    <property type="protein sequence ID" value="REL28168.1"/>
    <property type="molecule type" value="Genomic_DNA"/>
</dbReference>
<dbReference type="Pfam" id="PF13432">
    <property type="entry name" value="TPR_16"/>
    <property type="match status" value="1"/>
</dbReference>
<evidence type="ECO:0000256" key="1">
    <source>
        <dbReference type="SAM" id="MobiDB-lite"/>
    </source>
</evidence>
<feature type="compositionally biased region" description="Low complexity" evidence="1">
    <location>
        <begin position="206"/>
        <end position="229"/>
    </location>
</feature>
<dbReference type="InterPro" id="IPR019734">
    <property type="entry name" value="TPR_rpt"/>
</dbReference>
<dbReference type="Proteomes" id="UP000256478">
    <property type="component" value="Unassembled WGS sequence"/>
</dbReference>
<reference evidence="3 4" key="1">
    <citation type="submission" date="2018-08" db="EMBL/GenBank/DDBJ databases">
        <title>Thalassotalea euphylliae genome.</title>
        <authorList>
            <person name="Summers S."/>
            <person name="Rice S.A."/>
            <person name="Freckelton M.L."/>
            <person name="Nedved B.T."/>
            <person name="Hadfield M.G."/>
        </authorList>
    </citation>
    <scope>NUCLEOTIDE SEQUENCE [LARGE SCALE GENOMIC DNA]</scope>
    <source>
        <strain evidence="3 4">H1</strain>
    </source>
</reference>
<evidence type="ECO:0000313" key="4">
    <source>
        <dbReference type="Proteomes" id="UP000256478"/>
    </source>
</evidence>
<dbReference type="SUPFAM" id="SSF48452">
    <property type="entry name" value="TPR-like"/>
    <property type="match status" value="1"/>
</dbReference>
<proteinExistence type="predicted"/>
<dbReference type="AlphaFoldDB" id="A0A3E0TUC6"/>
<protein>
    <submittedName>
        <fullName evidence="3">Uncharacterized protein</fullName>
    </submittedName>
</protein>
<feature type="compositionally biased region" description="Polar residues" evidence="1">
    <location>
        <begin position="192"/>
        <end position="205"/>
    </location>
</feature>
<dbReference type="Pfam" id="PF14559">
    <property type="entry name" value="TPR_19"/>
    <property type="match status" value="1"/>
</dbReference>
<evidence type="ECO:0000313" key="3">
    <source>
        <dbReference type="EMBL" id="REL28168.1"/>
    </source>
</evidence>
<dbReference type="SMART" id="SM00028">
    <property type="entry name" value="TPR"/>
    <property type="match status" value="4"/>
</dbReference>
<keyword evidence="2" id="KW-0472">Membrane</keyword>
<keyword evidence="2" id="KW-0812">Transmembrane</keyword>
<comment type="caution">
    <text evidence="3">The sequence shown here is derived from an EMBL/GenBank/DDBJ whole genome shotgun (WGS) entry which is preliminary data.</text>
</comment>
<feature type="region of interest" description="Disordered" evidence="1">
    <location>
        <begin position="119"/>
        <end position="234"/>
    </location>
</feature>
<dbReference type="Gene3D" id="1.25.40.10">
    <property type="entry name" value="Tetratricopeptide repeat domain"/>
    <property type="match status" value="2"/>
</dbReference>
<keyword evidence="2" id="KW-1133">Transmembrane helix</keyword>
<dbReference type="OrthoDB" id="5406098at2"/>
<sequence>MSVINQMLKDLEKRSDDNRDVSTAAGPVTPQAKNKTSMALITVVVSVLLTLVLVAVVFLFQENQLLRQQASTGDKVLWQNQQAQQLVAAVEKIAQQSAAVNETVDDLEQRSLEQKLERKTVQKTAQQPANEAEIADVNSDTERTQNDATAADITPEKVQTTTQVSTSTFTESRRPLASANHHVASTELMRDTQLSTSRQMQKPNETTTPTDTTNLRSISSESSPSPEHSQPNAVKPSLTIARKQLSSAQLAAQKINQAEQAMAAQQGEQAEQLLQDALLLVPNNKQARKQLAAIWFARGNNQAAVNLLNQGISLSPLESDFRLMKGKILLQGYQRSQFQNPAQDSPLLTQAYDTLVAQPDVSQVEYQALLASVAQQLNQLPAATNAYQQLVTLQPNQAKWQLGLATVLDQASRFNNALAAYQQALAIGGLSTQSRQFAEQRIKELGE</sequence>
<name>A0A3E0TUC6_9GAMM</name>
<feature type="compositionally biased region" description="Low complexity" evidence="1">
    <location>
        <begin position="158"/>
        <end position="168"/>
    </location>
</feature>
<dbReference type="InterPro" id="IPR011990">
    <property type="entry name" value="TPR-like_helical_dom_sf"/>
</dbReference>
<feature type="transmembrane region" description="Helical" evidence="2">
    <location>
        <begin position="39"/>
        <end position="60"/>
    </location>
</feature>
<accession>A0A3E0TUC6</accession>
<evidence type="ECO:0000256" key="2">
    <source>
        <dbReference type="SAM" id="Phobius"/>
    </source>
</evidence>